<feature type="transmembrane region" description="Helical" evidence="1">
    <location>
        <begin position="25"/>
        <end position="47"/>
    </location>
</feature>
<protein>
    <submittedName>
        <fullName evidence="2">Uncharacterized protein</fullName>
    </submittedName>
</protein>
<keyword evidence="3" id="KW-1185">Reference proteome</keyword>
<accession>A0ABW4JNQ5</accession>
<dbReference type="EMBL" id="JBHUCX010000099">
    <property type="protein sequence ID" value="MFD1677847.1"/>
    <property type="molecule type" value="Genomic_DNA"/>
</dbReference>
<dbReference type="Proteomes" id="UP001597079">
    <property type="component" value="Unassembled WGS sequence"/>
</dbReference>
<keyword evidence="1" id="KW-0812">Transmembrane</keyword>
<organism evidence="2 3">
    <name type="scientific">Alicyclobacillus fodiniaquatilis</name>
    <dbReference type="NCBI Taxonomy" id="1661150"/>
    <lineage>
        <taxon>Bacteria</taxon>
        <taxon>Bacillati</taxon>
        <taxon>Bacillota</taxon>
        <taxon>Bacilli</taxon>
        <taxon>Bacillales</taxon>
        <taxon>Alicyclobacillaceae</taxon>
        <taxon>Alicyclobacillus</taxon>
    </lineage>
</organism>
<proteinExistence type="predicted"/>
<reference evidence="3" key="1">
    <citation type="journal article" date="2019" name="Int. J. Syst. Evol. Microbiol.">
        <title>The Global Catalogue of Microorganisms (GCM) 10K type strain sequencing project: providing services to taxonomists for standard genome sequencing and annotation.</title>
        <authorList>
            <consortium name="The Broad Institute Genomics Platform"/>
            <consortium name="The Broad Institute Genome Sequencing Center for Infectious Disease"/>
            <person name="Wu L."/>
            <person name="Ma J."/>
        </authorList>
    </citation>
    <scope>NUCLEOTIDE SEQUENCE [LARGE SCALE GENOMIC DNA]</scope>
    <source>
        <strain evidence="3">CGMCC 1.12286</strain>
    </source>
</reference>
<name>A0ABW4JNQ5_9BACL</name>
<sequence>MQKHVTKQKPIISQAILRSVDFGTAILILSGQVTGVGVFAVPGGIYLSVTGPILGGTRLTGKSEAAKVLIDAIDIMIALLLILGELSVYGPFVGPGALSIVITGAPLGITSLPAAKSKSKAAEEFYQDLRRVLINRYVFGDEV</sequence>
<dbReference type="RefSeq" id="WP_377945768.1">
    <property type="nucleotide sequence ID" value="NZ_JBHUCX010000099.1"/>
</dbReference>
<gene>
    <name evidence="2" type="ORF">ACFSB2_24595</name>
</gene>
<feature type="transmembrane region" description="Helical" evidence="1">
    <location>
        <begin position="96"/>
        <end position="115"/>
    </location>
</feature>
<evidence type="ECO:0000313" key="2">
    <source>
        <dbReference type="EMBL" id="MFD1677847.1"/>
    </source>
</evidence>
<evidence type="ECO:0000256" key="1">
    <source>
        <dbReference type="SAM" id="Phobius"/>
    </source>
</evidence>
<comment type="caution">
    <text evidence="2">The sequence shown here is derived from an EMBL/GenBank/DDBJ whole genome shotgun (WGS) entry which is preliminary data.</text>
</comment>
<evidence type="ECO:0000313" key="3">
    <source>
        <dbReference type="Proteomes" id="UP001597079"/>
    </source>
</evidence>
<keyword evidence="1" id="KW-0472">Membrane</keyword>
<keyword evidence="1" id="KW-1133">Transmembrane helix</keyword>